<feature type="domain" description="6-phosphogluconate dehydrogenase NADP-binding" evidence="4">
    <location>
        <begin position="2"/>
        <end position="160"/>
    </location>
</feature>
<dbReference type="InterPro" id="IPR015815">
    <property type="entry name" value="HIBADH-related"/>
</dbReference>
<dbReference type="InterPro" id="IPR008927">
    <property type="entry name" value="6-PGluconate_DH-like_C_sf"/>
</dbReference>
<keyword evidence="7" id="KW-1185">Reference proteome</keyword>
<accession>A0ABV1F697</accession>
<dbReference type="Gene3D" id="1.10.1040.10">
    <property type="entry name" value="N-(1-d-carboxylethyl)-l-norvaline Dehydrogenase, domain 2"/>
    <property type="match status" value="1"/>
</dbReference>
<feature type="domain" description="3-hydroxyisobutyrate dehydrogenase-like NAD-binding" evidence="5">
    <location>
        <begin position="163"/>
        <end position="277"/>
    </location>
</feature>
<evidence type="ECO:0000259" key="4">
    <source>
        <dbReference type="Pfam" id="PF03446"/>
    </source>
</evidence>
<evidence type="ECO:0000313" key="7">
    <source>
        <dbReference type="Proteomes" id="UP001465426"/>
    </source>
</evidence>
<dbReference type="InterPro" id="IPR051265">
    <property type="entry name" value="HIBADH-related_NP60_sf"/>
</dbReference>
<comment type="caution">
    <text evidence="6">The sequence shown here is derived from an EMBL/GenBank/DDBJ whole genome shotgun (WGS) entry which is preliminary data.</text>
</comment>
<dbReference type="RefSeq" id="WP_349205136.1">
    <property type="nucleotide sequence ID" value="NZ_JBBMFN010000050.1"/>
</dbReference>
<dbReference type="InterPro" id="IPR036291">
    <property type="entry name" value="NAD(P)-bd_dom_sf"/>
</dbReference>
<dbReference type="Pfam" id="PF03446">
    <property type="entry name" value="NAD_binding_2"/>
    <property type="match status" value="1"/>
</dbReference>
<proteinExistence type="inferred from homology"/>
<organism evidence="6 7">
    <name type="scientific">Niallia hominis</name>
    <dbReference type="NCBI Taxonomy" id="3133173"/>
    <lineage>
        <taxon>Bacteria</taxon>
        <taxon>Bacillati</taxon>
        <taxon>Bacillota</taxon>
        <taxon>Bacilli</taxon>
        <taxon>Bacillales</taxon>
        <taxon>Bacillaceae</taxon>
        <taxon>Niallia</taxon>
    </lineage>
</organism>
<dbReference type="EMBL" id="JBBMFN010000050">
    <property type="protein sequence ID" value="MEQ2467404.1"/>
    <property type="molecule type" value="Genomic_DNA"/>
</dbReference>
<dbReference type="PANTHER" id="PTHR43580">
    <property type="entry name" value="OXIDOREDUCTASE GLYR1-RELATED"/>
    <property type="match status" value="1"/>
</dbReference>
<gene>
    <name evidence="6" type="ORF">WMO63_17245</name>
</gene>
<evidence type="ECO:0000259" key="5">
    <source>
        <dbReference type="Pfam" id="PF14833"/>
    </source>
</evidence>
<dbReference type="GO" id="GO:0016491">
    <property type="term" value="F:oxidoreductase activity"/>
    <property type="evidence" value="ECO:0007669"/>
    <property type="project" value="UniProtKB-KW"/>
</dbReference>
<name>A0ABV1F697_9BACI</name>
<dbReference type="PANTHER" id="PTHR43580:SF2">
    <property type="entry name" value="CYTOKINE-LIKE NUCLEAR FACTOR N-PAC"/>
    <property type="match status" value="1"/>
</dbReference>
<reference evidence="6 7" key="1">
    <citation type="submission" date="2024-03" db="EMBL/GenBank/DDBJ databases">
        <title>Human intestinal bacterial collection.</title>
        <authorList>
            <person name="Pauvert C."/>
            <person name="Hitch T.C.A."/>
            <person name="Clavel T."/>
        </authorList>
    </citation>
    <scope>NUCLEOTIDE SEQUENCE [LARGE SCALE GENOMIC DNA]</scope>
    <source>
        <strain evidence="6 7">CLA-SR-H024</strain>
    </source>
</reference>
<dbReference type="InterPro" id="IPR006115">
    <property type="entry name" value="6PGDH_NADP-bd"/>
</dbReference>
<keyword evidence="2 6" id="KW-0560">Oxidoreductase</keyword>
<evidence type="ECO:0000256" key="3">
    <source>
        <dbReference type="ARBA" id="ARBA00023027"/>
    </source>
</evidence>
<protein>
    <submittedName>
        <fullName evidence="6">NAD(P)-dependent oxidoreductase</fullName>
        <ecNumber evidence="6">1.1.-.-</ecNumber>
    </submittedName>
</protein>
<comment type="similarity">
    <text evidence="1">Belongs to the HIBADH-related family.</text>
</comment>
<dbReference type="Pfam" id="PF14833">
    <property type="entry name" value="NAD_binding_11"/>
    <property type="match status" value="1"/>
</dbReference>
<dbReference type="SUPFAM" id="SSF51735">
    <property type="entry name" value="NAD(P)-binding Rossmann-fold domains"/>
    <property type="match status" value="1"/>
</dbReference>
<sequence>MKIGWIGLGNMGIPMALNLVKAGYELTFYNRTPDKGEELAELGAKQATSLTELVNQSDVIFTMVSDDNAVKSIYIENGILSQAEAGKVFIDMSTVSPQTSQFIYNTALESGVKYLDAPVSGSVQPAKDGKLLVLVGGEEEVYEQVKSIFEPMSKLSIYLGNSGAGSNAKLAINLLLGITVQGIAESVLFAEKQGIKQEDMLTIINESAVGTAISKMKTPSILKNEFPAAFALKHMAKDLRLASETMELQAVGASANKTYQRALEKGLGELDVMAVLKELKGDGSTSL</sequence>
<dbReference type="InterPro" id="IPR029154">
    <property type="entry name" value="HIBADH-like_NADP-bd"/>
</dbReference>
<dbReference type="SUPFAM" id="SSF48179">
    <property type="entry name" value="6-phosphogluconate dehydrogenase C-terminal domain-like"/>
    <property type="match status" value="1"/>
</dbReference>
<evidence type="ECO:0000256" key="1">
    <source>
        <dbReference type="ARBA" id="ARBA00009080"/>
    </source>
</evidence>
<dbReference type="Gene3D" id="3.40.50.720">
    <property type="entry name" value="NAD(P)-binding Rossmann-like Domain"/>
    <property type="match status" value="1"/>
</dbReference>
<evidence type="ECO:0000256" key="2">
    <source>
        <dbReference type="ARBA" id="ARBA00023002"/>
    </source>
</evidence>
<dbReference type="PIRSF" id="PIRSF000103">
    <property type="entry name" value="HIBADH"/>
    <property type="match status" value="1"/>
</dbReference>
<keyword evidence="3" id="KW-0520">NAD</keyword>
<dbReference type="InterPro" id="IPR013328">
    <property type="entry name" value="6PGD_dom2"/>
</dbReference>
<evidence type="ECO:0000313" key="6">
    <source>
        <dbReference type="EMBL" id="MEQ2467404.1"/>
    </source>
</evidence>
<dbReference type="Proteomes" id="UP001465426">
    <property type="component" value="Unassembled WGS sequence"/>
</dbReference>
<dbReference type="EC" id="1.1.-.-" evidence="6"/>